<organism evidence="1">
    <name type="scientific">marine metagenome</name>
    <dbReference type="NCBI Taxonomy" id="408172"/>
    <lineage>
        <taxon>unclassified sequences</taxon>
        <taxon>metagenomes</taxon>
        <taxon>ecological metagenomes</taxon>
    </lineage>
</organism>
<dbReference type="AlphaFoldDB" id="A0A382EEV0"/>
<sequence length="219" mass="26424">MTKVFYNYADLLVVNWFESYIELSETQRSDLYVKVDKFFAWHRKSELPKTVLFLEKLKVRYENGIDKQDINWVRSELNFFLIRVLKYAEADIVSFLLTIDDYQVLEAKEKLSKKEDDWLIEQSKMSFEELREHTLERSYDFFDEWLGSLKSDQKQIIATWVQPDPNWVAVRLRNRDKFQSDLIDLLKSKELLKTNIHSWINDPESHWTDELKSVIEGKR</sequence>
<dbReference type="EMBL" id="UINC01044145">
    <property type="protein sequence ID" value="SVB49190.1"/>
    <property type="molecule type" value="Genomic_DNA"/>
</dbReference>
<name>A0A382EEV0_9ZZZZ</name>
<dbReference type="Pfam" id="PF19795">
    <property type="entry name" value="DUF6279"/>
    <property type="match status" value="1"/>
</dbReference>
<accession>A0A382EEV0</accession>
<protein>
    <submittedName>
        <fullName evidence="1">Uncharacterized protein</fullName>
    </submittedName>
</protein>
<gene>
    <name evidence="1" type="ORF">METZ01_LOCUS202044</name>
</gene>
<feature type="non-terminal residue" evidence="1">
    <location>
        <position position="219"/>
    </location>
</feature>
<evidence type="ECO:0000313" key="1">
    <source>
        <dbReference type="EMBL" id="SVB49190.1"/>
    </source>
</evidence>
<reference evidence="1" key="1">
    <citation type="submission" date="2018-05" db="EMBL/GenBank/DDBJ databases">
        <authorList>
            <person name="Lanie J.A."/>
            <person name="Ng W.-L."/>
            <person name="Kazmierczak K.M."/>
            <person name="Andrzejewski T.M."/>
            <person name="Davidsen T.M."/>
            <person name="Wayne K.J."/>
            <person name="Tettelin H."/>
            <person name="Glass J.I."/>
            <person name="Rusch D."/>
            <person name="Podicherti R."/>
            <person name="Tsui H.-C.T."/>
            <person name="Winkler M.E."/>
        </authorList>
    </citation>
    <scope>NUCLEOTIDE SEQUENCE</scope>
</reference>
<proteinExistence type="predicted"/>